<dbReference type="InterPro" id="IPR000362">
    <property type="entry name" value="Fumarate_lyase_fam"/>
</dbReference>
<dbReference type="UniPathway" id="UPA00223">
    <property type="reaction ID" value="UER01007"/>
</dbReference>
<dbReference type="SUPFAM" id="SSF48557">
    <property type="entry name" value="L-aspartase-like"/>
    <property type="match status" value="1"/>
</dbReference>
<dbReference type="GO" id="GO:0004333">
    <property type="term" value="F:fumarate hydratase activity"/>
    <property type="evidence" value="ECO:0007669"/>
    <property type="project" value="UniProtKB-UniRule"/>
</dbReference>
<proteinExistence type="inferred from homology"/>
<dbReference type="PRINTS" id="PR00149">
    <property type="entry name" value="FUMRATELYASE"/>
</dbReference>
<feature type="domain" description="Fumarase C C-terminal" evidence="5">
    <location>
        <begin position="410"/>
        <end position="462"/>
    </location>
</feature>
<organism evidence="6 7">
    <name type="scientific">Meiothermus granaticius NBRC 107808</name>
    <dbReference type="NCBI Taxonomy" id="1227551"/>
    <lineage>
        <taxon>Bacteria</taxon>
        <taxon>Thermotogati</taxon>
        <taxon>Deinococcota</taxon>
        <taxon>Deinococci</taxon>
        <taxon>Thermales</taxon>
        <taxon>Thermaceae</taxon>
        <taxon>Meiothermus</taxon>
    </lineage>
</organism>
<evidence type="ECO:0000313" key="6">
    <source>
        <dbReference type="EMBL" id="RIH90818.1"/>
    </source>
</evidence>
<dbReference type="EC" id="4.2.1.2" evidence="3"/>
<dbReference type="NCBIfam" id="TIGR00979">
    <property type="entry name" value="fumC_II"/>
    <property type="match status" value="1"/>
</dbReference>
<dbReference type="InterPro" id="IPR024083">
    <property type="entry name" value="Fumarase/histidase_N"/>
</dbReference>
<keyword evidence="3" id="KW-0963">Cytoplasm</keyword>
<dbReference type="Gene3D" id="1.10.275.10">
    <property type="entry name" value="Fumarase/aspartase (N-terminal domain)"/>
    <property type="match status" value="1"/>
</dbReference>
<dbReference type="InterPro" id="IPR008948">
    <property type="entry name" value="L-Aspartase-like"/>
</dbReference>
<feature type="binding site" evidence="3">
    <location>
        <begin position="140"/>
        <end position="142"/>
    </location>
    <ligand>
        <name>substrate</name>
    </ligand>
</feature>
<dbReference type="FunFam" id="1.10.275.10:FF:000001">
    <property type="entry name" value="Fumarate hydratase, mitochondrial"/>
    <property type="match status" value="1"/>
</dbReference>
<dbReference type="EMBL" id="QWLB01000072">
    <property type="protein sequence ID" value="RIH90818.1"/>
    <property type="molecule type" value="Genomic_DNA"/>
</dbReference>
<feature type="binding site" evidence="3">
    <location>
        <begin position="325"/>
        <end position="327"/>
    </location>
    <ligand>
        <name>substrate</name>
    </ligand>
</feature>
<feature type="binding site" description="in site B" evidence="3">
    <location>
        <begin position="130"/>
        <end position="133"/>
    </location>
    <ligand>
        <name>substrate</name>
    </ligand>
</feature>
<feature type="active site" description="Proton donor/acceptor" evidence="3">
    <location>
        <position position="189"/>
    </location>
</feature>
<dbReference type="HAMAP" id="MF_00743">
    <property type="entry name" value="FumaraseC"/>
    <property type="match status" value="1"/>
</dbReference>
<keyword evidence="2 3" id="KW-0456">Lyase</keyword>
<feature type="active site" evidence="3">
    <location>
        <position position="319"/>
    </location>
</feature>
<comment type="similarity">
    <text evidence="1 3">Belongs to the class-II fumarase/aspartase family. Fumarase subfamily.</text>
</comment>
<dbReference type="GO" id="GO:0006099">
    <property type="term" value="P:tricarboxylic acid cycle"/>
    <property type="evidence" value="ECO:0007669"/>
    <property type="project" value="UniProtKB-UniRule"/>
</dbReference>
<dbReference type="InterPro" id="IPR020557">
    <property type="entry name" value="Fumarate_lyase_CS"/>
</dbReference>
<dbReference type="PANTHER" id="PTHR11444:SF1">
    <property type="entry name" value="FUMARATE HYDRATASE, MITOCHONDRIAL"/>
    <property type="match status" value="1"/>
</dbReference>
<dbReference type="GO" id="GO:0006108">
    <property type="term" value="P:malate metabolic process"/>
    <property type="evidence" value="ECO:0007669"/>
    <property type="project" value="TreeGrafter"/>
</dbReference>
<comment type="miscellaneous">
    <text evidence="3">There are 2 substrate-binding sites: the catalytic A site, and the non-catalytic B site that may play a role in the transfer of substrate or product between the active site and the solvent. Alternatively, the B site may bind allosteric effectors.</text>
</comment>
<dbReference type="Gene3D" id="1.10.40.30">
    <property type="entry name" value="Fumarase/aspartase (C-terminal domain)"/>
    <property type="match status" value="1"/>
</dbReference>
<evidence type="ECO:0000256" key="3">
    <source>
        <dbReference type="HAMAP-Rule" id="MF_00743"/>
    </source>
</evidence>
<dbReference type="GO" id="GO:0006106">
    <property type="term" value="P:fumarate metabolic process"/>
    <property type="evidence" value="ECO:0007669"/>
    <property type="project" value="InterPro"/>
</dbReference>
<feature type="domain" description="Fumarate lyase N-terminal" evidence="4">
    <location>
        <begin position="11"/>
        <end position="343"/>
    </location>
</feature>
<dbReference type="RefSeq" id="WP_119358601.1">
    <property type="nucleotide sequence ID" value="NZ_BJXM01000002.1"/>
</dbReference>
<dbReference type="NCBIfam" id="NF008909">
    <property type="entry name" value="PRK12273.1"/>
    <property type="match status" value="1"/>
</dbReference>
<comment type="subunit">
    <text evidence="3">Homotetramer.</text>
</comment>
<dbReference type="Pfam" id="PF10415">
    <property type="entry name" value="FumaraseC_C"/>
    <property type="match status" value="1"/>
</dbReference>
<dbReference type="GO" id="GO:0005737">
    <property type="term" value="C:cytoplasm"/>
    <property type="evidence" value="ECO:0007669"/>
    <property type="project" value="UniProtKB-SubCell"/>
</dbReference>
<comment type="function">
    <text evidence="3">Involved in the TCA cycle. Catalyzes the stereospecific interconversion of fumarate to L-malate.</text>
</comment>
<dbReference type="FunFam" id="1.20.200.10:FF:000001">
    <property type="entry name" value="Fumarate hydratase, mitochondrial"/>
    <property type="match status" value="1"/>
</dbReference>
<name>A0A399F3Q0_9DEIN</name>
<keyword evidence="7" id="KW-1185">Reference proteome</keyword>
<gene>
    <name evidence="3 6" type="primary">fumC</name>
    <name evidence="6" type="ORF">Mgrana_03170</name>
</gene>
<dbReference type="Proteomes" id="UP000266178">
    <property type="component" value="Unassembled WGS sequence"/>
</dbReference>
<dbReference type="OrthoDB" id="9802809at2"/>
<keyword evidence="3" id="KW-0816">Tricarboxylic acid cycle</keyword>
<dbReference type="PROSITE" id="PS00163">
    <property type="entry name" value="FUMARATE_LYASES"/>
    <property type="match status" value="1"/>
</dbReference>
<comment type="caution">
    <text evidence="6">The sequence shown here is derived from an EMBL/GenBank/DDBJ whole genome shotgun (WGS) entry which is preliminary data.</text>
</comment>
<dbReference type="InterPro" id="IPR022761">
    <property type="entry name" value="Fumarate_lyase_N"/>
</dbReference>
<evidence type="ECO:0000259" key="5">
    <source>
        <dbReference type="Pfam" id="PF10415"/>
    </source>
</evidence>
<dbReference type="CDD" id="cd01362">
    <property type="entry name" value="Fumarase_classII"/>
    <property type="match status" value="1"/>
</dbReference>
<dbReference type="Gene3D" id="1.20.200.10">
    <property type="entry name" value="Fumarase/aspartase (Central domain)"/>
    <property type="match status" value="1"/>
</dbReference>
<evidence type="ECO:0000256" key="1">
    <source>
        <dbReference type="ARBA" id="ARBA00009084"/>
    </source>
</evidence>
<sequence length="464" mass="50079">MSYRVEKDSMGEIQVEDSALWGAQTQRSIQNFPIGVERFKMPRSIIRALGILKKGAALANAELGELPREKAELIVRAADEVIAGKLDAHFPLVVFQTGSGTQSNMNANEVIANRAIQMAGGVLGSKTPIHPNDDVNRGQSSNDTFPTAMHIAVVEELHRQLYPKVQKLRDTLADKSVAFKDVVKVGRTHLQDATPITLGQEIGGWVAQLEYGLEQISHAEKGLYELAIGGTAVGTGLNAHPRFGDLAASYFAKETGFPFVSARNKFAALSAHDALVTVSASLRTLAGALMKIANDVRWLASGPRNGIGEITIPENEPGSSIMPGKVNPTQSEAMTMVCVQVYGNDAAVAFAGSQGNFQLNVFKPVMVYNVLTSIQLLGDACEAFNDHCAVGIEPNLPRIRENLEKNLMVVTALNRHIGYDRAAAIAKKAHKEGTSLKEAALALGYLTAEEFDRWVVPMEMTHPS</sequence>
<comment type="catalytic activity">
    <reaction evidence="3">
        <text>(S)-malate = fumarate + H2O</text>
        <dbReference type="Rhea" id="RHEA:12460"/>
        <dbReference type="ChEBI" id="CHEBI:15377"/>
        <dbReference type="ChEBI" id="CHEBI:15589"/>
        <dbReference type="ChEBI" id="CHEBI:29806"/>
        <dbReference type="EC" id="4.2.1.2"/>
    </reaction>
</comment>
<comment type="subcellular location">
    <subcellularLocation>
        <location evidence="3">Cytoplasm</location>
    </subcellularLocation>
</comment>
<accession>A0A399F3Q0</accession>
<feature type="binding site" evidence="3">
    <location>
        <position position="188"/>
    </location>
    <ligand>
        <name>substrate</name>
    </ligand>
</feature>
<evidence type="ECO:0000313" key="7">
    <source>
        <dbReference type="Proteomes" id="UP000266178"/>
    </source>
</evidence>
<dbReference type="FunFam" id="1.10.40.30:FF:000002">
    <property type="entry name" value="Fumarate hydratase class II"/>
    <property type="match status" value="1"/>
</dbReference>
<dbReference type="InterPro" id="IPR018951">
    <property type="entry name" value="Fumarase_C_C"/>
</dbReference>
<dbReference type="PANTHER" id="PTHR11444">
    <property type="entry name" value="ASPARTATEAMMONIA/ARGININOSUCCINATE/ADENYLOSUCCINATE LYASE"/>
    <property type="match status" value="1"/>
</dbReference>
<comment type="pathway">
    <text evidence="3">Carbohydrate metabolism; tricarboxylic acid cycle; (S)-malate from fumarate: step 1/1.</text>
</comment>
<feature type="binding site" evidence="3">
    <location>
        <position position="320"/>
    </location>
    <ligand>
        <name>substrate</name>
    </ligand>
</feature>
<dbReference type="PRINTS" id="PR00145">
    <property type="entry name" value="ARGSUCLYASE"/>
</dbReference>
<reference evidence="6 7" key="1">
    <citation type="submission" date="2018-08" db="EMBL/GenBank/DDBJ databases">
        <title>Meiothermus granaticius genome AF-68 sequencing project.</title>
        <authorList>
            <person name="Da Costa M.S."/>
            <person name="Albuquerque L."/>
            <person name="Raposo P."/>
            <person name="Froufe H.J.C."/>
            <person name="Barroso C.S."/>
            <person name="Egas C."/>
        </authorList>
    </citation>
    <scope>NUCLEOTIDE SEQUENCE [LARGE SCALE GENOMIC DNA]</scope>
    <source>
        <strain evidence="6 7">AF-68</strain>
    </source>
</reference>
<evidence type="ECO:0000259" key="4">
    <source>
        <dbReference type="Pfam" id="PF00206"/>
    </source>
</evidence>
<dbReference type="AlphaFoldDB" id="A0A399F3Q0"/>
<feature type="binding site" evidence="3">
    <location>
        <begin position="99"/>
        <end position="101"/>
    </location>
    <ligand>
        <name>substrate</name>
    </ligand>
</feature>
<evidence type="ECO:0000256" key="2">
    <source>
        <dbReference type="ARBA" id="ARBA00023239"/>
    </source>
</evidence>
<feature type="site" description="Important for catalytic activity" evidence="3">
    <location>
        <position position="332"/>
    </location>
</feature>
<protein>
    <recommendedName>
        <fullName evidence="3">Fumarate hydratase class II</fullName>
        <shortName evidence="3">Fumarase C</shortName>
        <ecNumber evidence="3">4.2.1.2</ecNumber>
    </recommendedName>
    <alternativeName>
        <fullName evidence="3">Aerobic fumarase</fullName>
    </alternativeName>
    <alternativeName>
        <fullName evidence="3">Iron-independent fumarase</fullName>
    </alternativeName>
</protein>
<dbReference type="Pfam" id="PF00206">
    <property type="entry name" value="Lyase_1"/>
    <property type="match status" value="1"/>
</dbReference>
<dbReference type="InterPro" id="IPR005677">
    <property type="entry name" value="Fum_hydII"/>
</dbReference>